<dbReference type="GO" id="GO:0006139">
    <property type="term" value="P:nucleobase-containing compound metabolic process"/>
    <property type="evidence" value="ECO:0007669"/>
    <property type="project" value="InterPro"/>
</dbReference>
<dbReference type="InterPro" id="IPR002562">
    <property type="entry name" value="3'-5'_exonuclease_dom"/>
</dbReference>
<evidence type="ECO:0000256" key="9">
    <source>
        <dbReference type="ARBA" id="ARBA00042761"/>
    </source>
</evidence>
<keyword evidence="5 11" id="KW-0269">Exonuclease</keyword>
<evidence type="ECO:0000256" key="7">
    <source>
        <dbReference type="ARBA" id="ARBA00023242"/>
    </source>
</evidence>
<evidence type="ECO:0000256" key="6">
    <source>
        <dbReference type="ARBA" id="ARBA00022842"/>
    </source>
</evidence>
<evidence type="ECO:0000259" key="10">
    <source>
        <dbReference type="Pfam" id="PF01612"/>
    </source>
</evidence>
<comment type="subcellular location">
    <subcellularLocation>
        <location evidence="1">Nucleus</location>
    </subcellularLocation>
</comment>
<dbReference type="InterPro" id="IPR036397">
    <property type="entry name" value="RNaseH_sf"/>
</dbReference>
<evidence type="ECO:0000256" key="2">
    <source>
        <dbReference type="ARBA" id="ARBA00022722"/>
    </source>
</evidence>
<keyword evidence="4" id="KW-0378">Hydrolase</keyword>
<keyword evidence="6" id="KW-0460">Magnesium</keyword>
<keyword evidence="7" id="KW-0539">Nucleus</keyword>
<dbReference type="EMBL" id="SWLB01000025">
    <property type="protein sequence ID" value="KAF3322407.1"/>
    <property type="molecule type" value="Genomic_DNA"/>
</dbReference>
<dbReference type="OrthoDB" id="1920326at2759"/>
<evidence type="ECO:0000256" key="8">
    <source>
        <dbReference type="ARBA" id="ARBA00040531"/>
    </source>
</evidence>
<dbReference type="Gene3D" id="3.30.420.10">
    <property type="entry name" value="Ribonuclease H-like superfamily/Ribonuclease H"/>
    <property type="match status" value="1"/>
</dbReference>
<keyword evidence="12" id="KW-1185">Reference proteome</keyword>
<gene>
    <name evidence="11" type="ORF">FCM35_KLT13548</name>
</gene>
<evidence type="ECO:0000256" key="5">
    <source>
        <dbReference type="ARBA" id="ARBA00022839"/>
    </source>
</evidence>
<keyword evidence="2" id="KW-0540">Nuclease</keyword>
<dbReference type="Proteomes" id="UP000623129">
    <property type="component" value="Unassembled WGS sequence"/>
</dbReference>
<accession>A0A833V3K1</accession>
<evidence type="ECO:0000313" key="11">
    <source>
        <dbReference type="EMBL" id="KAF3322407.1"/>
    </source>
</evidence>
<dbReference type="AlphaFoldDB" id="A0A833V3K1"/>
<protein>
    <recommendedName>
        <fullName evidence="8">3'-5' exonuclease</fullName>
    </recommendedName>
    <alternativeName>
        <fullName evidence="9">Werner Syndrome-like exonuclease</fullName>
    </alternativeName>
</protein>
<evidence type="ECO:0000256" key="1">
    <source>
        <dbReference type="ARBA" id="ARBA00004123"/>
    </source>
</evidence>
<evidence type="ECO:0000256" key="4">
    <source>
        <dbReference type="ARBA" id="ARBA00022801"/>
    </source>
</evidence>
<reference evidence="11" key="1">
    <citation type="submission" date="2020-01" db="EMBL/GenBank/DDBJ databases">
        <title>Genome sequence of Kobresia littledalei, the first chromosome-level genome in the family Cyperaceae.</title>
        <authorList>
            <person name="Qu G."/>
        </authorList>
    </citation>
    <scope>NUCLEOTIDE SEQUENCE</scope>
    <source>
        <strain evidence="11">C.B.Clarke</strain>
        <tissue evidence="11">Leaf</tissue>
    </source>
</reference>
<dbReference type="GO" id="GO:0003676">
    <property type="term" value="F:nucleic acid binding"/>
    <property type="evidence" value="ECO:0007669"/>
    <property type="project" value="InterPro"/>
</dbReference>
<name>A0A833V3K1_9POAL</name>
<dbReference type="GO" id="GO:0005634">
    <property type="term" value="C:nucleus"/>
    <property type="evidence" value="ECO:0007669"/>
    <property type="project" value="UniProtKB-SubCell"/>
</dbReference>
<dbReference type="GO" id="GO:0046872">
    <property type="term" value="F:metal ion binding"/>
    <property type="evidence" value="ECO:0007669"/>
    <property type="project" value="UniProtKB-KW"/>
</dbReference>
<evidence type="ECO:0000256" key="3">
    <source>
        <dbReference type="ARBA" id="ARBA00022723"/>
    </source>
</evidence>
<proteinExistence type="predicted"/>
<organism evidence="11 12">
    <name type="scientific">Carex littledalei</name>
    <dbReference type="NCBI Taxonomy" id="544730"/>
    <lineage>
        <taxon>Eukaryota</taxon>
        <taxon>Viridiplantae</taxon>
        <taxon>Streptophyta</taxon>
        <taxon>Embryophyta</taxon>
        <taxon>Tracheophyta</taxon>
        <taxon>Spermatophyta</taxon>
        <taxon>Magnoliopsida</taxon>
        <taxon>Liliopsida</taxon>
        <taxon>Poales</taxon>
        <taxon>Cyperaceae</taxon>
        <taxon>Cyperoideae</taxon>
        <taxon>Cariceae</taxon>
        <taxon>Carex</taxon>
        <taxon>Carex subgen. Euthyceras</taxon>
    </lineage>
</organism>
<dbReference type="PANTHER" id="PTHR13620">
    <property type="entry name" value="3-5 EXONUCLEASE"/>
    <property type="match status" value="1"/>
</dbReference>
<comment type="caution">
    <text evidence="11">The sequence shown here is derived from an EMBL/GenBank/DDBJ whole genome shotgun (WGS) entry which is preliminary data.</text>
</comment>
<sequence length="287" mass="32623">MADKKYKSFSAHQTGWTAPPAQITHTHSYSCLPFTRTLQLRVLSSPPNQNESAESELNSGIGSGKLKNLANKVFWNKTVVVFLKVNIRIKPLLFKFRSGKNLINVQPMIDIGELAATKFTKPVQKWGLSSLSAIVLKRKLEKPKEIRTSNWELYVLTEEQIMYAAKDAYAFLNVYQVPDQVLVPNFSSYLFVVVSEEITGYDGPRGRKLRFMLIHRLNLAKSIQICSDIRNVAFTYSDLCRMIHIKNLADAIVFYITKGSKNIFDIFDSFKRNVLVPESSYPSALCN</sequence>
<dbReference type="Pfam" id="PF01612">
    <property type="entry name" value="DNA_pol_A_exo1"/>
    <property type="match status" value="1"/>
</dbReference>
<dbReference type="InterPro" id="IPR051132">
    <property type="entry name" value="3-5_Exonuclease_domain"/>
</dbReference>
<dbReference type="PANTHER" id="PTHR13620:SF109">
    <property type="entry name" value="3'-5' EXONUCLEASE"/>
    <property type="match status" value="1"/>
</dbReference>
<dbReference type="SUPFAM" id="SSF53098">
    <property type="entry name" value="Ribonuclease H-like"/>
    <property type="match status" value="1"/>
</dbReference>
<feature type="domain" description="3'-5' exonuclease" evidence="10">
    <location>
        <begin position="103"/>
        <end position="176"/>
    </location>
</feature>
<dbReference type="InterPro" id="IPR012337">
    <property type="entry name" value="RNaseH-like_sf"/>
</dbReference>
<dbReference type="GO" id="GO:0008408">
    <property type="term" value="F:3'-5' exonuclease activity"/>
    <property type="evidence" value="ECO:0007669"/>
    <property type="project" value="InterPro"/>
</dbReference>
<evidence type="ECO:0000313" key="12">
    <source>
        <dbReference type="Proteomes" id="UP000623129"/>
    </source>
</evidence>
<keyword evidence="3" id="KW-0479">Metal-binding</keyword>